<keyword evidence="12" id="KW-1185">Reference proteome</keyword>
<dbReference type="GeneTree" id="ENSGT00390000007731"/>
<dbReference type="STRING" id="41447.ENSSDUP00000028350"/>
<feature type="region of interest" description="Disordered" evidence="9">
    <location>
        <begin position="76"/>
        <end position="149"/>
    </location>
</feature>
<evidence type="ECO:0000313" key="12">
    <source>
        <dbReference type="Proteomes" id="UP000261420"/>
    </source>
</evidence>
<feature type="compositionally biased region" description="Polar residues" evidence="9">
    <location>
        <begin position="178"/>
        <end position="188"/>
    </location>
</feature>
<proteinExistence type="predicted"/>
<feature type="region of interest" description="Disordered" evidence="9">
    <location>
        <begin position="974"/>
        <end position="998"/>
    </location>
</feature>
<reference evidence="11" key="2">
    <citation type="submission" date="2025-09" db="UniProtKB">
        <authorList>
            <consortium name="Ensembl"/>
        </authorList>
    </citation>
    <scope>IDENTIFICATION</scope>
</reference>
<accession>A0A3B4VES6</accession>
<dbReference type="SMART" id="SM01065">
    <property type="entry name" value="CBM_2"/>
    <property type="match status" value="1"/>
</dbReference>
<reference evidence="11" key="1">
    <citation type="submission" date="2025-08" db="UniProtKB">
        <authorList>
            <consortium name="Ensembl"/>
        </authorList>
    </citation>
    <scope>IDENTIFICATION</scope>
</reference>
<feature type="compositionally biased region" description="Basic and acidic residues" evidence="9">
    <location>
        <begin position="91"/>
        <end position="101"/>
    </location>
</feature>
<dbReference type="Gene3D" id="2.60.40.10">
    <property type="entry name" value="Immunoglobulins"/>
    <property type="match status" value="1"/>
</dbReference>
<feature type="compositionally biased region" description="Basic and acidic residues" evidence="9">
    <location>
        <begin position="189"/>
        <end position="203"/>
    </location>
</feature>
<feature type="compositionally biased region" description="Basic and acidic residues" evidence="9">
    <location>
        <begin position="747"/>
        <end position="756"/>
    </location>
</feature>
<dbReference type="GO" id="GO:2001070">
    <property type="term" value="F:starch binding"/>
    <property type="evidence" value="ECO:0007669"/>
    <property type="project" value="InterPro"/>
</dbReference>
<dbReference type="InterPro" id="IPR013783">
    <property type="entry name" value="Ig-like_fold"/>
</dbReference>
<sequence>MTVVQDSDKVAEASSDLQCDTYTVAKMEVEGAGDCQQDATDDTVKDVIEEVRGNDSCWKEPELINDESHEEEEKVFKAEDQEEENVNIDKNVSDGKTRQEEENFQCASNNQVYFDQAPPMSENVDDDRLQDNKTTPETHSVESNLKEPLVHIEDVPSTCVCYSKDEEVEEEDHHPDSTDYSNYSSNHFSPEEEDKKEGEKAEGECVVQQLIPQQVENLPSSQQDQCDDVTDKVTPPIRERDWDDDGGLAGEVTEEDIDEDHVLTAAEFDVHPPQSDEKQPQIEQTTDENDRTSNQEEGVLPTLADQENNETGEFVEIAPPLDKDTDLTILGSDLPSIEKAIQCENNETGEFVVLAEESTDLNNEAFDKSSVAAGPDTIENLTASVKGEEMSCPHLPSIYKDEKSDHLEMVETFDETMVSSATDAAVCDVSITAPAVSEEIYHPDMPSFSQDQQSVQAQNNEDFSEFTISVAPEFDVHPPQSDEQQRQIEQTDENGLTCNQEKGALPAVSDQEREKKLTSEATVPSVEECDSSSVVQSPALHCLNQPVKVDNCDDDVSGVNTDAKAQISGIVDFPDLPLDCQQPQSEAKDEEIAPPLDKDTDLTILDSDLPSLEKEVLCENNETGEFVVLAEESIDLQMINNEAFDKSSVAAGPDTIENLTASVKDEEMSCSHLPSICKDVCDNVTITTPGMSEEISRPDMLSFSQDQQSVQTQNNDFSEFTIGAAPVTTDDLNPPMCHIPLPSFEQSELRDNDKDSMSSPGVGEESGISSMAVSPDLHAAGNEFDLTIENMMLPVMDCDTQFEEGTEAQDSVFAAGVAIPVINEDTSGMVFGPYPSRLSQQPHSEHTDDAKYESYATNEDMFGHEIEDSYHRAMEQFMVQIAASTVILTDDPKEQTDVKAVVEVVEIKEKKEGGSVAKKVKTDAEKEKEEEYEKTNISIMEATMDNNEWITDSNNQALPWMNISVPPFAQDHTTTEQLPTEDLTDATCTDTDTPPSTEVRQTSTLSLVDETPEHNKKVVAVQPMPQNVNVTFRIHYVTHSPYQTVAVTGNQQELGNWKEFIPLERAKDGHWATVVRLPAESHVEWKFVVVDKGEVCRWEECGNRLLDTGYGDDLIVHKWWGFL</sequence>
<feature type="compositionally biased region" description="Polar residues" evidence="9">
    <location>
        <begin position="210"/>
        <end position="224"/>
    </location>
</feature>
<dbReference type="InterPro" id="IPR034838">
    <property type="entry name" value="CBM20_genethonin_1"/>
</dbReference>
<dbReference type="CDD" id="cd05813">
    <property type="entry name" value="CBM20_genethonin_1"/>
    <property type="match status" value="1"/>
</dbReference>
<dbReference type="FunFam" id="2.60.40.10:FF:000552">
    <property type="entry name" value="Related to glucoamylase"/>
    <property type="match status" value="1"/>
</dbReference>
<feature type="compositionally biased region" description="Acidic residues" evidence="9">
    <location>
        <begin position="242"/>
        <end position="259"/>
    </location>
</feature>
<feature type="region of interest" description="Disordered" evidence="9">
    <location>
        <begin position="745"/>
        <end position="768"/>
    </location>
</feature>
<evidence type="ECO:0000256" key="1">
    <source>
        <dbReference type="ARBA" id="ARBA00004643"/>
    </source>
</evidence>
<comment type="subcellular location">
    <subcellularLocation>
        <location evidence="2">Cell membrane</location>
        <location evidence="2">Sarcolemma</location>
        <location evidence="2">T-tubule</location>
    </subcellularLocation>
    <subcellularLocation>
        <location evidence="1">Endoplasmic reticulum membrane</location>
        <topology evidence="1">Single-pass type III membrane protein</topology>
    </subcellularLocation>
    <subcellularLocation>
        <location evidence="4">Preautophagosomal structure membrane</location>
        <topology evidence="4">Single-pass type III membrane protein</topology>
    </subcellularLocation>
</comment>
<dbReference type="InterPro" id="IPR013784">
    <property type="entry name" value="Carb-bd-like_fold"/>
</dbReference>
<dbReference type="Ensembl" id="ENSSDUT00000028841.1">
    <property type="protein sequence ID" value="ENSSDUP00000028350.1"/>
    <property type="gene ID" value="ENSSDUG00000020481.1"/>
</dbReference>
<dbReference type="GO" id="GO:0034045">
    <property type="term" value="C:phagophore assembly site membrane"/>
    <property type="evidence" value="ECO:0007669"/>
    <property type="project" value="UniProtKB-SubCell"/>
</dbReference>
<dbReference type="InterPro" id="IPR002044">
    <property type="entry name" value="CBM20"/>
</dbReference>
<evidence type="ECO:0000259" key="10">
    <source>
        <dbReference type="PROSITE" id="PS51166"/>
    </source>
</evidence>
<comment type="subunit">
    <text evidence="5">Interacts with the ATG8 family proteins GABARAP and GABARAPL1. Interacts with several glycogen-associated proteins, such as GYS2 (liver glycogen synthase), GDE (glycogen debranching enzyme), GBE1 (glycogen branching enzyme 1) and EPM2A (Laforin).</text>
</comment>
<evidence type="ECO:0000256" key="8">
    <source>
        <dbReference type="ARBA" id="ARBA00076001"/>
    </source>
</evidence>
<protein>
    <recommendedName>
        <fullName evidence="6">Starch-binding domain-containing protein 1</fullName>
    </recommendedName>
    <alternativeName>
        <fullName evidence="7">Genethonin-1</fullName>
    </alternativeName>
    <alternativeName>
        <fullName evidence="8">Glycophagy cargo receptor stbd1</fullName>
    </alternativeName>
</protein>
<comment type="function">
    <text evidence="3">Acts as a cargo receptor for glycogen. Delivers its cargo to an autophagic pathway called glycophagy, resulting in the transport of glycogen to lysosomes.</text>
</comment>
<evidence type="ECO:0000256" key="2">
    <source>
        <dbReference type="ARBA" id="ARBA00024012"/>
    </source>
</evidence>
<evidence type="ECO:0000256" key="5">
    <source>
        <dbReference type="ARBA" id="ARBA00062412"/>
    </source>
</evidence>
<name>A0A3B4VES6_SERDU</name>
<dbReference type="PROSITE" id="PS51166">
    <property type="entry name" value="CBM20"/>
    <property type="match status" value="1"/>
</dbReference>
<feature type="domain" description="CBM20" evidence="10">
    <location>
        <begin position="1022"/>
        <end position="1121"/>
    </location>
</feature>
<dbReference type="AlphaFoldDB" id="A0A3B4VES6"/>
<evidence type="ECO:0000256" key="7">
    <source>
        <dbReference type="ARBA" id="ARBA00075794"/>
    </source>
</evidence>
<feature type="region of interest" description="Disordered" evidence="9">
    <location>
        <begin position="494"/>
        <end position="522"/>
    </location>
</feature>
<dbReference type="PANTHER" id="PTHR15048">
    <property type="entry name" value="STARCH-BINDING DOMAIN-CONTAINING PROTEIN 1"/>
    <property type="match status" value="1"/>
</dbReference>
<dbReference type="GO" id="GO:2001069">
    <property type="term" value="F:glycogen binding"/>
    <property type="evidence" value="ECO:0007669"/>
    <property type="project" value="InterPro"/>
</dbReference>
<dbReference type="GO" id="GO:0061723">
    <property type="term" value="P:glycophagy"/>
    <property type="evidence" value="ECO:0007669"/>
    <property type="project" value="UniProtKB-ARBA"/>
</dbReference>
<feature type="compositionally biased region" description="Basic and acidic residues" evidence="9">
    <location>
        <begin position="268"/>
        <end position="280"/>
    </location>
</feature>
<feature type="compositionally biased region" description="Basic and acidic residues" evidence="9">
    <location>
        <begin position="126"/>
        <end position="149"/>
    </location>
</feature>
<evidence type="ECO:0000313" key="11">
    <source>
        <dbReference type="Ensembl" id="ENSSDUP00000028350.1"/>
    </source>
</evidence>
<dbReference type="GO" id="GO:0005789">
    <property type="term" value="C:endoplasmic reticulum membrane"/>
    <property type="evidence" value="ECO:0007669"/>
    <property type="project" value="UniProtKB-SubCell"/>
</dbReference>
<feature type="region of interest" description="Disordered" evidence="9">
    <location>
        <begin position="162"/>
        <end position="316"/>
    </location>
</feature>
<evidence type="ECO:0000256" key="3">
    <source>
        <dbReference type="ARBA" id="ARBA00053886"/>
    </source>
</evidence>
<dbReference type="SUPFAM" id="SSF49452">
    <property type="entry name" value="Starch-binding domain-like"/>
    <property type="match status" value="1"/>
</dbReference>
<evidence type="ECO:0000256" key="9">
    <source>
        <dbReference type="SAM" id="MobiDB-lite"/>
    </source>
</evidence>
<dbReference type="Pfam" id="PF00686">
    <property type="entry name" value="CBM_20"/>
    <property type="match status" value="1"/>
</dbReference>
<dbReference type="GO" id="GO:0030315">
    <property type="term" value="C:T-tubule"/>
    <property type="evidence" value="ECO:0007669"/>
    <property type="project" value="UniProtKB-SubCell"/>
</dbReference>
<dbReference type="PANTHER" id="PTHR15048:SF0">
    <property type="entry name" value="STARCH-BINDING DOMAIN-CONTAINING PROTEIN 1"/>
    <property type="match status" value="1"/>
</dbReference>
<organism evidence="11 12">
    <name type="scientific">Seriola dumerili</name>
    <name type="common">Greater amberjack</name>
    <name type="synonym">Caranx dumerili</name>
    <dbReference type="NCBI Taxonomy" id="41447"/>
    <lineage>
        <taxon>Eukaryota</taxon>
        <taxon>Metazoa</taxon>
        <taxon>Chordata</taxon>
        <taxon>Craniata</taxon>
        <taxon>Vertebrata</taxon>
        <taxon>Euteleostomi</taxon>
        <taxon>Actinopterygii</taxon>
        <taxon>Neopterygii</taxon>
        <taxon>Teleostei</taxon>
        <taxon>Neoteleostei</taxon>
        <taxon>Acanthomorphata</taxon>
        <taxon>Carangaria</taxon>
        <taxon>Carangiformes</taxon>
        <taxon>Carangidae</taxon>
        <taxon>Seriola</taxon>
    </lineage>
</organism>
<dbReference type="OMA" id="MVFGPYP"/>
<evidence type="ECO:0000256" key="6">
    <source>
        <dbReference type="ARBA" id="ARBA00073038"/>
    </source>
</evidence>
<dbReference type="Proteomes" id="UP000261420">
    <property type="component" value="Unplaced"/>
</dbReference>
<evidence type="ECO:0000256" key="4">
    <source>
        <dbReference type="ARBA" id="ARBA00060405"/>
    </source>
</evidence>